<dbReference type="AlphaFoldDB" id="A0A5S9UIR5"/>
<dbReference type="InterPro" id="IPR026960">
    <property type="entry name" value="RVT-Znf"/>
</dbReference>
<dbReference type="InterPro" id="IPR043502">
    <property type="entry name" value="DNA/RNA_pol_sf"/>
</dbReference>
<dbReference type="CDD" id="cd01650">
    <property type="entry name" value="RT_nLTR_like"/>
    <property type="match status" value="1"/>
</dbReference>
<feature type="domain" description="Reverse transcriptase" evidence="1">
    <location>
        <begin position="492"/>
        <end position="770"/>
    </location>
</feature>
<dbReference type="EMBL" id="CACSHJ010000087">
    <property type="protein sequence ID" value="CAA0205272.1"/>
    <property type="molecule type" value="Genomic_DNA"/>
</dbReference>
<sequence>MKFFCWNVRGLNSISRQRSIRSWVGANKSLFGSLLETHVSEDNASRVLSSTLPGWRLEANYSASENGRIWVVWDPSISVICLKKSAQLMLCGVHVPATSQSFAVAFVYAYNTIIQRRSLWDDISSISQNSPARSSPWILLGDFNQIVAADEHFSVIPHALPLSGMADFHNCIVDNDLSELSSRGVFFTWSNGRPEDPILRKLDRVLVNEDWLVSFPASFAVFDPPGDSDHAPCLISLDSSLEITKKTFKYFSFLSSHQKFQEKMAGAWARDVCVGSKLFTLGQRLREVKFACRLLNRLGFGNLQQRAKDSLAFLESVQVSLLSNPSQALFRQEFVARQKWIFFSKALETFYKQKSRVRWYKDGDANTSFFHRAVVANQARNSIRYLRGSSGERIENQSQIKDMTVSYFQNLLGSESSGVVPMDIDEIKDLMNFRCPQSLLLPLIAVPTDLEITEALFRMPKNKAPGPDGFPVEFFLEAWNIVGPDTISAVKEFFISGHLPRRFNSTAITLIPKVTGADKLSQFRPVSCCTTIYKVIARLLKKRLQLFISDAVQTNQVGFVKGRMLCENVLLASELVADFHVAGAVSRGCLQIDLTKAYDSLNWQFLFNILQAIELPPQFISWIKECVSSTSFSIAFNGELIGFFPGRKGLRQGDPISSLLFVLAMDVLSKKLDRGAINQSFILHPMCDAPLVTHLSFADDVLIFFDGSESSLCGILDILEEFKAASGLGLNKEKSALFIDGGNFVLAHDISVRVGLQHGSFPVRYLGVPLTSKKLKKQDYQPLLDRLAKRFNSWSVKKLSYAGRLQLIQSVIYSTITFWASIFLLPNQCLEEIEQMCNGYLWRGAPNSARGAKISWNSICTPKQSGGLGLRRLAAWNKVLGLKLIWLIFAAGGSLWVSWVRRNLIGSHCFWDLNPYASGSWIWRNLCKLRSLARPFVFCEIGSGISCSFWKDSWLSMGPLIDILGENGPRVTGLPSDATVADAIRDGRWWISSYRSRNPLILLLSQCLPSPDIVSNLGGDDKFLWKIGDGVPSSTFSTSQTWHHLNPPTAIVDWYEAVWFKGRIPKHAFITWIATRQRLNTRDRLISWGLHVPSLCLLCNSHDESIQHIFFDCSFSNEVWVFFTSRARVTPPFLFENVVRWLKVPSRNKNVSLILKLAFQASIYAIWKERNARLHTSSSRPPASIISEIKNIIKCRLDPLARAQGVSVVLRFFLGFSFSSPLGLSLFGPEAIVCDGRPACLVWVYSPCMSVLIGKV</sequence>
<proteinExistence type="predicted"/>
<dbReference type="Pfam" id="PF00078">
    <property type="entry name" value="RVT_1"/>
    <property type="match status" value="1"/>
</dbReference>
<evidence type="ECO:0000313" key="2">
    <source>
        <dbReference type="EMBL" id="CAA0205272.1"/>
    </source>
</evidence>
<dbReference type="Proteomes" id="UP000434276">
    <property type="component" value="Unassembled WGS sequence"/>
</dbReference>
<dbReference type="InterPro" id="IPR000477">
    <property type="entry name" value="RT_dom"/>
</dbReference>
<reference evidence="2 3" key="1">
    <citation type="submission" date="2019-12" db="EMBL/GenBank/DDBJ databases">
        <authorList>
            <person name="Jiao W.-B."/>
            <person name="Schneeberger K."/>
        </authorList>
    </citation>
    <scope>NUCLEOTIDE SEQUENCE [LARGE SCALE GENOMIC DNA]</scope>
    <source>
        <strain evidence="3">cv. C24</strain>
    </source>
</reference>
<dbReference type="Gene3D" id="3.60.10.10">
    <property type="entry name" value="Endonuclease/exonuclease/phosphatase"/>
    <property type="match status" value="1"/>
</dbReference>
<dbReference type="OrthoDB" id="1108117at2759"/>
<dbReference type="ExpressionAtlas" id="A0A5S9UIR5">
    <property type="expression patterns" value="baseline and differential"/>
</dbReference>
<accession>A0A5S9UIR5</accession>
<dbReference type="InterPro" id="IPR005135">
    <property type="entry name" value="Endo/exonuclease/phosphatase"/>
</dbReference>
<name>A0A5S9UIR5_ARATH</name>
<dbReference type="InterPro" id="IPR036691">
    <property type="entry name" value="Endo/exonu/phosph_ase_sf"/>
</dbReference>
<dbReference type="PANTHER" id="PTHR33116:SF80">
    <property type="entry name" value="REVERSE TRANSCRIPTASE ZINC-BINDING DOMAIN-CONTAINING PROTEIN"/>
    <property type="match status" value="1"/>
</dbReference>
<organism evidence="2 3">
    <name type="scientific">Arabidopsis thaliana</name>
    <name type="common">Mouse-ear cress</name>
    <dbReference type="NCBI Taxonomy" id="3702"/>
    <lineage>
        <taxon>Eukaryota</taxon>
        <taxon>Viridiplantae</taxon>
        <taxon>Streptophyta</taxon>
        <taxon>Embryophyta</taxon>
        <taxon>Tracheophyta</taxon>
        <taxon>Spermatophyta</taxon>
        <taxon>Magnoliopsida</taxon>
        <taxon>eudicotyledons</taxon>
        <taxon>Gunneridae</taxon>
        <taxon>Pentapetalae</taxon>
        <taxon>rosids</taxon>
        <taxon>malvids</taxon>
        <taxon>Brassicales</taxon>
        <taxon>Brassicaceae</taxon>
        <taxon>Camelineae</taxon>
        <taxon>Arabidopsis</taxon>
    </lineage>
</organism>
<dbReference type="GO" id="GO:0003824">
    <property type="term" value="F:catalytic activity"/>
    <property type="evidence" value="ECO:0007669"/>
    <property type="project" value="InterPro"/>
</dbReference>
<evidence type="ECO:0000313" key="3">
    <source>
        <dbReference type="Proteomes" id="UP000434276"/>
    </source>
</evidence>
<evidence type="ECO:0000259" key="1">
    <source>
        <dbReference type="PROSITE" id="PS50878"/>
    </source>
</evidence>
<dbReference type="SUPFAM" id="SSF56219">
    <property type="entry name" value="DNase I-like"/>
    <property type="match status" value="1"/>
</dbReference>
<gene>
    <name evidence="2" type="ORF">C24_LOCUS1529</name>
</gene>
<dbReference type="PROSITE" id="PS50878">
    <property type="entry name" value="RT_POL"/>
    <property type="match status" value="1"/>
</dbReference>
<dbReference type="PANTHER" id="PTHR33116">
    <property type="entry name" value="REVERSE TRANSCRIPTASE ZINC-BINDING DOMAIN-CONTAINING PROTEIN-RELATED-RELATED"/>
    <property type="match status" value="1"/>
</dbReference>
<protein>
    <recommendedName>
        <fullName evidence="1">Reverse transcriptase domain-containing protein</fullName>
    </recommendedName>
</protein>
<dbReference type="Pfam" id="PF03372">
    <property type="entry name" value="Exo_endo_phos"/>
    <property type="match status" value="1"/>
</dbReference>
<dbReference type="SUPFAM" id="SSF56672">
    <property type="entry name" value="DNA/RNA polymerases"/>
    <property type="match status" value="1"/>
</dbReference>
<dbReference type="Pfam" id="PF13966">
    <property type="entry name" value="zf-RVT"/>
    <property type="match status" value="1"/>
</dbReference>